<protein>
    <submittedName>
        <fullName evidence="1">Uncharacterized protein</fullName>
    </submittedName>
</protein>
<proteinExistence type="predicted"/>
<sequence>MGMCHLALHNYCQRTYTFPAIELHWKQLHTELLLARKGKPVIISGDGRNDSPGHCAQYCTYTVMDYNTGDILDVQLSTRGGRI</sequence>
<name>A0A2G8JXE3_STIJA</name>
<dbReference type="PANTHER" id="PTHR31751">
    <property type="entry name" value="SI:CH211-108C17.2-RELATED-RELATED"/>
    <property type="match status" value="1"/>
</dbReference>
<accession>A0A2G8JXE3</accession>
<dbReference type="STRING" id="307972.A0A2G8JXE3"/>
<dbReference type="AlphaFoldDB" id="A0A2G8JXE3"/>
<comment type="caution">
    <text evidence="1">The sequence shown here is derived from an EMBL/GenBank/DDBJ whole genome shotgun (WGS) entry which is preliminary data.</text>
</comment>
<reference evidence="1 2" key="1">
    <citation type="journal article" date="2017" name="PLoS Biol.">
        <title>The sea cucumber genome provides insights into morphological evolution and visceral regeneration.</title>
        <authorList>
            <person name="Zhang X."/>
            <person name="Sun L."/>
            <person name="Yuan J."/>
            <person name="Sun Y."/>
            <person name="Gao Y."/>
            <person name="Zhang L."/>
            <person name="Li S."/>
            <person name="Dai H."/>
            <person name="Hamel J.F."/>
            <person name="Liu C."/>
            <person name="Yu Y."/>
            <person name="Liu S."/>
            <person name="Lin W."/>
            <person name="Guo K."/>
            <person name="Jin S."/>
            <person name="Xu P."/>
            <person name="Storey K.B."/>
            <person name="Huan P."/>
            <person name="Zhang T."/>
            <person name="Zhou Y."/>
            <person name="Zhang J."/>
            <person name="Lin C."/>
            <person name="Li X."/>
            <person name="Xing L."/>
            <person name="Huo D."/>
            <person name="Sun M."/>
            <person name="Wang L."/>
            <person name="Mercier A."/>
            <person name="Li F."/>
            <person name="Yang H."/>
            <person name="Xiang J."/>
        </authorList>
    </citation>
    <scope>NUCLEOTIDE SEQUENCE [LARGE SCALE GENOMIC DNA]</scope>
    <source>
        <strain evidence="1">Shaxun</strain>
        <tissue evidence="1">Muscle</tissue>
    </source>
</reference>
<evidence type="ECO:0000313" key="1">
    <source>
        <dbReference type="EMBL" id="PIK40427.1"/>
    </source>
</evidence>
<gene>
    <name evidence="1" type="ORF">BSL78_22710</name>
</gene>
<dbReference type="Proteomes" id="UP000230750">
    <property type="component" value="Unassembled WGS sequence"/>
</dbReference>
<dbReference type="EMBL" id="MRZV01001124">
    <property type="protein sequence ID" value="PIK40427.1"/>
    <property type="molecule type" value="Genomic_DNA"/>
</dbReference>
<keyword evidence="2" id="KW-1185">Reference proteome</keyword>
<dbReference type="OrthoDB" id="5967653at2759"/>
<evidence type="ECO:0000313" key="2">
    <source>
        <dbReference type="Proteomes" id="UP000230750"/>
    </source>
</evidence>
<organism evidence="1 2">
    <name type="scientific">Stichopus japonicus</name>
    <name type="common">Sea cucumber</name>
    <dbReference type="NCBI Taxonomy" id="307972"/>
    <lineage>
        <taxon>Eukaryota</taxon>
        <taxon>Metazoa</taxon>
        <taxon>Echinodermata</taxon>
        <taxon>Eleutherozoa</taxon>
        <taxon>Echinozoa</taxon>
        <taxon>Holothuroidea</taxon>
        <taxon>Aspidochirotacea</taxon>
        <taxon>Aspidochirotida</taxon>
        <taxon>Stichopodidae</taxon>
        <taxon>Apostichopus</taxon>
    </lineage>
</organism>
<dbReference type="PANTHER" id="PTHR31751:SF42">
    <property type="entry name" value="PROTEIN CBG10204"/>
    <property type="match status" value="1"/>
</dbReference>